<proteinExistence type="predicted"/>
<dbReference type="AlphaFoldDB" id="A0A8X6LTZ6"/>
<protein>
    <submittedName>
        <fullName evidence="1">Uncharacterized protein</fullName>
    </submittedName>
</protein>
<reference evidence="1" key="1">
    <citation type="submission" date="2020-07" db="EMBL/GenBank/DDBJ databases">
        <title>Multicomponent nature underlies the extraordinary mechanical properties of spider dragline silk.</title>
        <authorList>
            <person name="Kono N."/>
            <person name="Nakamura H."/>
            <person name="Mori M."/>
            <person name="Yoshida Y."/>
            <person name="Ohtoshi R."/>
            <person name="Malay A.D."/>
            <person name="Moran D.A.P."/>
            <person name="Tomita M."/>
            <person name="Numata K."/>
            <person name="Arakawa K."/>
        </authorList>
    </citation>
    <scope>NUCLEOTIDE SEQUENCE</scope>
</reference>
<evidence type="ECO:0000313" key="2">
    <source>
        <dbReference type="Proteomes" id="UP000887116"/>
    </source>
</evidence>
<name>A0A8X6LTZ6_TRICU</name>
<accession>A0A8X6LTZ6</accession>
<dbReference type="Proteomes" id="UP000887116">
    <property type="component" value="Unassembled WGS sequence"/>
</dbReference>
<organism evidence="1 2">
    <name type="scientific">Trichonephila clavata</name>
    <name type="common">Joro spider</name>
    <name type="synonym">Nephila clavata</name>
    <dbReference type="NCBI Taxonomy" id="2740835"/>
    <lineage>
        <taxon>Eukaryota</taxon>
        <taxon>Metazoa</taxon>
        <taxon>Ecdysozoa</taxon>
        <taxon>Arthropoda</taxon>
        <taxon>Chelicerata</taxon>
        <taxon>Arachnida</taxon>
        <taxon>Araneae</taxon>
        <taxon>Araneomorphae</taxon>
        <taxon>Entelegynae</taxon>
        <taxon>Araneoidea</taxon>
        <taxon>Nephilidae</taxon>
        <taxon>Trichonephila</taxon>
    </lineage>
</organism>
<comment type="caution">
    <text evidence="1">The sequence shown here is derived from an EMBL/GenBank/DDBJ whole genome shotgun (WGS) entry which is preliminary data.</text>
</comment>
<sequence>MAFLTKGKKEDLRRLAWKMGLVVAEDLRILDIKQLILSSEGHEENTIKDLFMNIIEERMENSKVAEQVAQRERRRVEMDFELQKLELQVEAQKSGVPHDDWSEWVSPSELADKLAVYCNIRNTTPSVKKTAHLRKRPSKSYAPKGSSLDGRFNRFTQAGSKSYFNRGDRLKTDDKSEWPSKSCHGCALPYARGNRTLLGMNFLQKAGIVLNLRHRNWYFSNSPRRTYNFVKKIIIQEVQSRLNLKENTCLLR</sequence>
<dbReference type="OrthoDB" id="10429776at2759"/>
<evidence type="ECO:0000313" key="1">
    <source>
        <dbReference type="EMBL" id="GFR19899.1"/>
    </source>
</evidence>
<gene>
    <name evidence="1" type="ORF">TNCT_485021</name>
</gene>
<dbReference type="EMBL" id="BMAO01037754">
    <property type="protein sequence ID" value="GFR19899.1"/>
    <property type="molecule type" value="Genomic_DNA"/>
</dbReference>
<keyword evidence="2" id="KW-1185">Reference proteome</keyword>